<organism evidence="3 4">
    <name type="scientific">Clathrospora elynae</name>
    <dbReference type="NCBI Taxonomy" id="706981"/>
    <lineage>
        <taxon>Eukaryota</taxon>
        <taxon>Fungi</taxon>
        <taxon>Dikarya</taxon>
        <taxon>Ascomycota</taxon>
        <taxon>Pezizomycotina</taxon>
        <taxon>Dothideomycetes</taxon>
        <taxon>Pleosporomycetidae</taxon>
        <taxon>Pleosporales</taxon>
        <taxon>Diademaceae</taxon>
        <taxon>Clathrospora</taxon>
    </lineage>
</organism>
<feature type="compositionally biased region" description="Basic and acidic residues" evidence="1">
    <location>
        <begin position="346"/>
        <end position="357"/>
    </location>
</feature>
<protein>
    <submittedName>
        <fullName evidence="3">Uncharacterized protein</fullName>
    </submittedName>
</protein>
<dbReference type="Proteomes" id="UP000800038">
    <property type="component" value="Unassembled WGS sequence"/>
</dbReference>
<feature type="region of interest" description="Disordered" evidence="1">
    <location>
        <begin position="346"/>
        <end position="368"/>
    </location>
</feature>
<reference evidence="3" key="1">
    <citation type="journal article" date="2020" name="Stud. Mycol.">
        <title>101 Dothideomycetes genomes: a test case for predicting lifestyles and emergence of pathogens.</title>
        <authorList>
            <person name="Haridas S."/>
            <person name="Albert R."/>
            <person name="Binder M."/>
            <person name="Bloem J."/>
            <person name="Labutti K."/>
            <person name="Salamov A."/>
            <person name="Andreopoulos B."/>
            <person name="Baker S."/>
            <person name="Barry K."/>
            <person name="Bills G."/>
            <person name="Bluhm B."/>
            <person name="Cannon C."/>
            <person name="Castanera R."/>
            <person name="Culley D."/>
            <person name="Daum C."/>
            <person name="Ezra D."/>
            <person name="Gonzalez J."/>
            <person name="Henrissat B."/>
            <person name="Kuo A."/>
            <person name="Liang C."/>
            <person name="Lipzen A."/>
            <person name="Lutzoni F."/>
            <person name="Magnuson J."/>
            <person name="Mondo S."/>
            <person name="Nolan M."/>
            <person name="Ohm R."/>
            <person name="Pangilinan J."/>
            <person name="Park H.-J."/>
            <person name="Ramirez L."/>
            <person name="Alfaro M."/>
            <person name="Sun H."/>
            <person name="Tritt A."/>
            <person name="Yoshinaga Y."/>
            <person name="Zwiers L.-H."/>
            <person name="Turgeon B."/>
            <person name="Goodwin S."/>
            <person name="Spatafora J."/>
            <person name="Crous P."/>
            <person name="Grigoriev I."/>
        </authorList>
    </citation>
    <scope>NUCLEOTIDE SEQUENCE</scope>
    <source>
        <strain evidence="3">CBS 161.51</strain>
    </source>
</reference>
<evidence type="ECO:0000256" key="2">
    <source>
        <dbReference type="SAM" id="SignalP"/>
    </source>
</evidence>
<dbReference type="AlphaFoldDB" id="A0A6A5S996"/>
<dbReference type="OrthoDB" id="5365129at2759"/>
<keyword evidence="4" id="KW-1185">Reference proteome</keyword>
<feature type="chain" id="PRO_5025640996" evidence="2">
    <location>
        <begin position="22"/>
        <end position="368"/>
    </location>
</feature>
<accession>A0A6A5S996</accession>
<dbReference type="EMBL" id="ML976179">
    <property type="protein sequence ID" value="KAF1936612.1"/>
    <property type="molecule type" value="Genomic_DNA"/>
</dbReference>
<evidence type="ECO:0000313" key="4">
    <source>
        <dbReference type="Proteomes" id="UP000800038"/>
    </source>
</evidence>
<evidence type="ECO:0000256" key="1">
    <source>
        <dbReference type="SAM" id="MobiDB-lite"/>
    </source>
</evidence>
<gene>
    <name evidence="3" type="ORF">EJ02DRAFT_459395</name>
</gene>
<evidence type="ECO:0000313" key="3">
    <source>
        <dbReference type="EMBL" id="KAF1936612.1"/>
    </source>
</evidence>
<proteinExistence type="predicted"/>
<keyword evidence="2" id="KW-0732">Signal</keyword>
<feature type="region of interest" description="Disordered" evidence="1">
    <location>
        <begin position="222"/>
        <end position="243"/>
    </location>
</feature>
<feature type="signal peptide" evidence="2">
    <location>
        <begin position="1"/>
        <end position="21"/>
    </location>
</feature>
<name>A0A6A5S996_9PLEO</name>
<sequence length="368" mass="40883">MANAFINVATLIATILPLAFLEKPHDPAKQVQISLGVGDDANAGGSMPHVAVWDGNGIRVSQYKGDANGHIDEKSTIGLTLDNNQNGGKPADPEYISIVMQENDAICLALVVATSNGKQWTWTGDIGYTCGAQWYNSKYTFGGSNQPIRCVWLDKDHTNGIIAQGMSLHIRDFSGESGLLRQYNEDQGRLCENTARMTFHSDIRPDDIVRFFDPPLEYMREESADPMNSTAGALVNPDQGKDRTTRAYADGTNLDVRKLRKRQSRDLHGRRKMKARGVKNLDPGHLTVSHMKGHSAKELCDDDMSLGADFVSMDEGLFCDMERAQLWPLCNAALTEDCFDLERQEVRSNGKKRDAPPKKTYTVTNEWK</sequence>